<proteinExistence type="predicted"/>
<gene>
    <name evidence="6" type="ORF">PLOB_00037241</name>
</gene>
<feature type="region of interest" description="Disordered" evidence="1">
    <location>
        <begin position="677"/>
        <end position="697"/>
    </location>
</feature>
<dbReference type="Pfam" id="PF26196">
    <property type="entry name" value="Ig_SMCHD1_4th"/>
    <property type="match status" value="1"/>
</dbReference>
<name>A0ABN8S720_9CNID</name>
<dbReference type="EMBL" id="CALNXK010000539">
    <property type="protein sequence ID" value="CAH3187373.1"/>
    <property type="molecule type" value="Genomic_DNA"/>
</dbReference>
<evidence type="ECO:0000259" key="3">
    <source>
        <dbReference type="Pfam" id="PF26195"/>
    </source>
</evidence>
<dbReference type="Pfam" id="PF26198">
    <property type="entry name" value="Ig_SMCHD1_6th"/>
    <property type="match status" value="1"/>
</dbReference>
<feature type="domain" description="SMCHD1 Ig-like" evidence="5">
    <location>
        <begin position="466"/>
        <end position="578"/>
    </location>
</feature>
<dbReference type="PANTHER" id="PTHR22640:SF2">
    <property type="entry name" value="STRUCTURAL MAINTENANCE OF CHROMOSOMES FLEXIBLE HINGE DOMAIN-CONTAINING PROTEIN 1"/>
    <property type="match status" value="1"/>
</dbReference>
<comment type="caution">
    <text evidence="6">The sequence shown here is derived from an EMBL/GenBank/DDBJ whole genome shotgun (WGS) entry which is preliminary data.</text>
</comment>
<protein>
    <submittedName>
        <fullName evidence="6">Uncharacterized protein</fullName>
    </submittedName>
</protein>
<dbReference type="Pfam" id="PF26195">
    <property type="entry name" value="Ig_SMCHD1_2nd"/>
    <property type="match status" value="1"/>
</dbReference>
<feature type="domain" description="SMCHD1 Ig-like" evidence="4">
    <location>
        <begin position="201"/>
        <end position="303"/>
    </location>
</feature>
<evidence type="ECO:0000259" key="4">
    <source>
        <dbReference type="Pfam" id="PF26196"/>
    </source>
</evidence>
<accession>A0ABN8S720</accession>
<dbReference type="PANTHER" id="PTHR22640">
    <property type="entry name" value="STRUCTURAL MAINTENANCE OF CHROMOSOMES FLEXIBLE HINGE DOMAIN-CONTAINING PROTEIN 1"/>
    <property type="match status" value="1"/>
</dbReference>
<reference evidence="6 7" key="1">
    <citation type="submission" date="2022-05" db="EMBL/GenBank/DDBJ databases">
        <authorList>
            <consortium name="Genoscope - CEA"/>
            <person name="William W."/>
        </authorList>
    </citation>
    <scope>NUCLEOTIDE SEQUENCE [LARGE SCALE GENOMIC DNA]</scope>
</reference>
<dbReference type="InterPro" id="IPR058613">
    <property type="entry name" value="Ig_SMCHD1_4th"/>
</dbReference>
<evidence type="ECO:0000259" key="2">
    <source>
        <dbReference type="Pfam" id="PF26194"/>
    </source>
</evidence>
<feature type="domain" description="SMCHD1 Ig-like" evidence="3">
    <location>
        <begin position="96"/>
        <end position="193"/>
    </location>
</feature>
<dbReference type="Pfam" id="PF26194">
    <property type="entry name" value="Ig_SMCHD1_1st"/>
    <property type="match status" value="1"/>
</dbReference>
<keyword evidence="7" id="KW-1185">Reference proteome</keyword>
<dbReference type="Proteomes" id="UP001159405">
    <property type="component" value="Unassembled WGS sequence"/>
</dbReference>
<dbReference type="InterPro" id="IPR058612">
    <property type="entry name" value="Ig_SMCHD1_2nd"/>
</dbReference>
<evidence type="ECO:0000313" key="7">
    <source>
        <dbReference type="Proteomes" id="UP001159405"/>
    </source>
</evidence>
<dbReference type="InterPro" id="IPR058611">
    <property type="entry name" value="Ig_SMCHD1_1st"/>
</dbReference>
<feature type="domain" description="SMCHD1 Ig-like" evidence="2">
    <location>
        <begin position="1"/>
        <end position="90"/>
    </location>
</feature>
<sequence>MKVVILNGKGESVNKLPGDRRRLDKDGDKVIANHVCEHGGKSWPYWFRKMENITLLGPHTLQLQVLLSDSSTAPSIKSLPVHRIKFTVTEDHPNKFTVGMLETPLRVGVPFQIPLNLLDEFNNPSKLSEEKAPVLSASGLELTHQGTPVKGNSLIVKGVVALGSVPSHAGKDFNLKITLPGLEEGSQSLKIRLLPGPPESLAVTPNDSEVTIENNSALQLQVQVQDKAGNLTVQPRLNVVCKLTGTPGLPTYIGDCSASGKASLTGADISLKQITKETKLKAKIELQHHKEVAAVEKTIIVTPSSKAAELEVFYKFPDAKQKKKLDDGHELPCTAGNTLTGLSFRILDEGQREVTIDNSLASRFKAPLSCDEPKYCQVSMTGGAGLEFSFTLRPHADAPSILKCSCNEPRMRLGEPLASDIILSATDKHGNKTGKLPNHVLPEFHVSSDGLKEREVQLGFTAVIAGPPAKLKILKFDHSEPLSVFNDTKMPFPLTVQLCDKLENPSDEPNVKVVLNTDRGIKLTPAPAQQKTDSKGQATFGQPTVSATKGMYGIRIKALLGRTALDAPTISVRVEPDPSKAVNLNVTFDSNAPCVVGELLPSLTFYLYCNFVKATTLYPSKRKLTDKDGEFYFRDLKVPDMSGVYCMVVQFGSAGAATLSSKPITFTAKAGLPVKLEPETMPATPTPTLKGPTAEPW</sequence>
<dbReference type="InterPro" id="IPR058615">
    <property type="entry name" value="Ig_SMCHD1_6th"/>
</dbReference>
<evidence type="ECO:0000259" key="5">
    <source>
        <dbReference type="Pfam" id="PF26198"/>
    </source>
</evidence>
<dbReference type="InterPro" id="IPR038892">
    <property type="entry name" value="SMCHD1"/>
</dbReference>
<organism evidence="6 7">
    <name type="scientific">Porites lobata</name>
    <dbReference type="NCBI Taxonomy" id="104759"/>
    <lineage>
        <taxon>Eukaryota</taxon>
        <taxon>Metazoa</taxon>
        <taxon>Cnidaria</taxon>
        <taxon>Anthozoa</taxon>
        <taxon>Hexacorallia</taxon>
        <taxon>Scleractinia</taxon>
        <taxon>Fungiina</taxon>
        <taxon>Poritidae</taxon>
        <taxon>Porites</taxon>
    </lineage>
</organism>
<evidence type="ECO:0000256" key="1">
    <source>
        <dbReference type="SAM" id="MobiDB-lite"/>
    </source>
</evidence>
<feature type="compositionally biased region" description="Low complexity" evidence="1">
    <location>
        <begin position="679"/>
        <end position="688"/>
    </location>
</feature>
<evidence type="ECO:0000313" key="6">
    <source>
        <dbReference type="EMBL" id="CAH3187373.1"/>
    </source>
</evidence>